<gene>
    <name evidence="2" type="ORF">AGOR_G00078860</name>
</gene>
<comment type="caution">
    <text evidence="2">The sequence shown here is derived from an EMBL/GenBank/DDBJ whole genome shotgun (WGS) entry which is preliminary data.</text>
</comment>
<accession>A0A8T3DT22</accession>
<evidence type="ECO:0000256" key="1">
    <source>
        <dbReference type="SAM" id="MobiDB-lite"/>
    </source>
</evidence>
<feature type="region of interest" description="Disordered" evidence="1">
    <location>
        <begin position="1"/>
        <end position="25"/>
    </location>
</feature>
<dbReference type="PANTHER" id="PTHR46606:SF1">
    <property type="entry name" value="SHOOTIN-1"/>
    <property type="match status" value="1"/>
</dbReference>
<organism evidence="2 3">
    <name type="scientific">Albula goreensis</name>
    <dbReference type="NCBI Taxonomy" id="1534307"/>
    <lineage>
        <taxon>Eukaryota</taxon>
        <taxon>Metazoa</taxon>
        <taxon>Chordata</taxon>
        <taxon>Craniata</taxon>
        <taxon>Vertebrata</taxon>
        <taxon>Euteleostomi</taxon>
        <taxon>Actinopterygii</taxon>
        <taxon>Neopterygii</taxon>
        <taxon>Teleostei</taxon>
        <taxon>Albuliformes</taxon>
        <taxon>Albulidae</taxon>
        <taxon>Albula</taxon>
    </lineage>
</organism>
<dbReference type="GO" id="GO:0005737">
    <property type="term" value="C:cytoplasm"/>
    <property type="evidence" value="ECO:0007669"/>
    <property type="project" value="TreeGrafter"/>
</dbReference>
<dbReference type="GO" id="GO:0031252">
    <property type="term" value="C:cell leading edge"/>
    <property type="evidence" value="ECO:0007669"/>
    <property type="project" value="TreeGrafter"/>
</dbReference>
<feature type="compositionally biased region" description="Basic and acidic residues" evidence="1">
    <location>
        <begin position="61"/>
        <end position="71"/>
    </location>
</feature>
<keyword evidence="3" id="KW-1185">Reference proteome</keyword>
<reference evidence="2" key="1">
    <citation type="submission" date="2021-01" db="EMBL/GenBank/DDBJ databases">
        <authorList>
            <person name="Zahm M."/>
            <person name="Roques C."/>
            <person name="Cabau C."/>
            <person name="Klopp C."/>
            <person name="Donnadieu C."/>
            <person name="Jouanno E."/>
            <person name="Lampietro C."/>
            <person name="Louis A."/>
            <person name="Herpin A."/>
            <person name="Echchiki A."/>
            <person name="Berthelot C."/>
            <person name="Parey E."/>
            <person name="Roest-Crollius H."/>
            <person name="Braasch I."/>
            <person name="Postlethwait J."/>
            <person name="Bobe J."/>
            <person name="Montfort J."/>
            <person name="Bouchez O."/>
            <person name="Begum T."/>
            <person name="Mejri S."/>
            <person name="Adams A."/>
            <person name="Chen W.-J."/>
            <person name="Guiguen Y."/>
        </authorList>
    </citation>
    <scope>NUCLEOTIDE SEQUENCE</scope>
    <source>
        <tissue evidence="2">Blood</tissue>
    </source>
</reference>
<feature type="region of interest" description="Disordered" evidence="1">
    <location>
        <begin position="52"/>
        <end position="71"/>
    </location>
</feature>
<dbReference type="GO" id="GO:0044295">
    <property type="term" value="C:axonal growth cone"/>
    <property type="evidence" value="ECO:0007669"/>
    <property type="project" value="TreeGrafter"/>
</dbReference>
<feature type="region of interest" description="Disordered" evidence="1">
    <location>
        <begin position="94"/>
        <end position="243"/>
    </location>
</feature>
<feature type="compositionally biased region" description="Low complexity" evidence="1">
    <location>
        <begin position="145"/>
        <end position="157"/>
    </location>
</feature>
<dbReference type="GO" id="GO:2001224">
    <property type="term" value="P:positive regulation of neuron migration"/>
    <property type="evidence" value="ECO:0007669"/>
    <property type="project" value="TreeGrafter"/>
</dbReference>
<evidence type="ECO:0008006" key="4">
    <source>
        <dbReference type="Google" id="ProtNLM"/>
    </source>
</evidence>
<feature type="compositionally biased region" description="Basic and acidic residues" evidence="1">
    <location>
        <begin position="110"/>
        <end position="121"/>
    </location>
</feature>
<dbReference type="InterPro" id="IPR024849">
    <property type="entry name" value="Shootin-1"/>
</dbReference>
<sequence length="303" mass="32076">MRKSSKGSKGSLKAEQAPDSGGVDDVKVKAVNEMMERIKHGVVLRPVKGQDTKRFGIKHPPVVEEKPQESAMEELKGILHVQPPHTDIRCLKSQETVKKSPSRGFPEMVAGKKDSELEVILRRRRKQACDAGSGDERDGGISKFSSSESLNARSSSDSGKEPGGAGGSRGSGHSSDSGREMDGPRNAGGGGPGREPAVTVFRRGSDCGRDPMVPRRSSVCGREPRGSWQGGSPRSSVSDRGAGEVTTLINGCCDGEEQKQKSEKCTHSNGLGHTVLHQEKHAMLTPEAPVGASVLTGSTDAEC</sequence>
<protein>
    <recommendedName>
        <fullName evidence="4">Shootin-1</fullName>
    </recommendedName>
</protein>
<feature type="compositionally biased region" description="Gly residues" evidence="1">
    <location>
        <begin position="161"/>
        <end position="170"/>
    </location>
</feature>
<proteinExistence type="predicted"/>
<dbReference type="EMBL" id="JAERUA010000006">
    <property type="protein sequence ID" value="KAI1899066.1"/>
    <property type="molecule type" value="Genomic_DNA"/>
</dbReference>
<dbReference type="Proteomes" id="UP000829720">
    <property type="component" value="Unassembled WGS sequence"/>
</dbReference>
<name>A0A8T3DT22_9TELE</name>
<dbReference type="OrthoDB" id="6111338at2759"/>
<evidence type="ECO:0000313" key="2">
    <source>
        <dbReference type="EMBL" id="KAI1899066.1"/>
    </source>
</evidence>
<dbReference type="GO" id="GO:0048812">
    <property type="term" value="P:neuron projection morphogenesis"/>
    <property type="evidence" value="ECO:0007669"/>
    <property type="project" value="TreeGrafter"/>
</dbReference>
<evidence type="ECO:0000313" key="3">
    <source>
        <dbReference type="Proteomes" id="UP000829720"/>
    </source>
</evidence>
<feature type="compositionally biased region" description="Basic and acidic residues" evidence="1">
    <location>
        <begin position="203"/>
        <end position="213"/>
    </location>
</feature>
<dbReference type="AlphaFoldDB" id="A0A8T3DT22"/>
<dbReference type="PANTHER" id="PTHR46606">
    <property type="entry name" value="SHOOTIN-1"/>
    <property type="match status" value="1"/>
</dbReference>